<keyword evidence="1" id="KW-0479">Metal-binding</keyword>
<name>A0A523UWW7_UNCT6</name>
<dbReference type="SUPFAM" id="SSF46785">
    <property type="entry name" value="Winged helix' DNA-binding domain"/>
    <property type="match status" value="1"/>
</dbReference>
<keyword evidence="4" id="KW-0411">Iron-sulfur</keyword>
<evidence type="ECO:0000256" key="2">
    <source>
        <dbReference type="ARBA" id="ARBA00023002"/>
    </source>
</evidence>
<dbReference type="GO" id="GO:0046872">
    <property type="term" value="F:metal ion binding"/>
    <property type="evidence" value="ECO:0007669"/>
    <property type="project" value="UniProtKB-KW"/>
</dbReference>
<dbReference type="AlphaFoldDB" id="A0A523UWW7"/>
<dbReference type="InterPro" id="IPR036388">
    <property type="entry name" value="WH-like_DNA-bd_sf"/>
</dbReference>
<dbReference type="GO" id="GO:0051536">
    <property type="term" value="F:iron-sulfur cluster binding"/>
    <property type="evidence" value="ECO:0007669"/>
    <property type="project" value="UniProtKB-KW"/>
</dbReference>
<keyword evidence="3" id="KW-0408">Iron</keyword>
<evidence type="ECO:0000256" key="4">
    <source>
        <dbReference type="ARBA" id="ARBA00023014"/>
    </source>
</evidence>
<dbReference type="Proteomes" id="UP000315525">
    <property type="component" value="Unassembled WGS sequence"/>
</dbReference>
<evidence type="ECO:0000259" key="5">
    <source>
        <dbReference type="Pfam" id="PF02662"/>
    </source>
</evidence>
<dbReference type="EMBL" id="SOJN01000040">
    <property type="protein sequence ID" value="TET46869.1"/>
    <property type="molecule type" value="Genomic_DNA"/>
</dbReference>
<keyword evidence="2" id="KW-0560">Oxidoreductase</keyword>
<organism evidence="6 7">
    <name type="scientific">candidate division TA06 bacterium</name>
    <dbReference type="NCBI Taxonomy" id="2250710"/>
    <lineage>
        <taxon>Bacteria</taxon>
        <taxon>Bacteria division TA06</taxon>
    </lineage>
</organism>
<feature type="domain" description="F420-non-reducing hydrogenase iron-sulfur subunit D" evidence="5">
    <location>
        <begin position="1"/>
        <end position="108"/>
    </location>
</feature>
<evidence type="ECO:0000313" key="7">
    <source>
        <dbReference type="Proteomes" id="UP000315525"/>
    </source>
</evidence>
<dbReference type="InterPro" id="IPR003813">
    <property type="entry name" value="MvhD/FlpD"/>
</dbReference>
<dbReference type="GO" id="GO:0016491">
    <property type="term" value="F:oxidoreductase activity"/>
    <property type="evidence" value="ECO:0007669"/>
    <property type="project" value="UniProtKB-KW"/>
</dbReference>
<comment type="caution">
    <text evidence="6">The sequence shown here is derived from an EMBL/GenBank/DDBJ whole genome shotgun (WGS) entry which is preliminary data.</text>
</comment>
<sequence>MAGVSRFQYPTNTRTIRLLCTGQLDVRYVLEAFLRGADGVLVVGCKLGECQYFDGNYQARLKVDATKMMLKRAGMDPKRLRMEFMSAAEGGKFAETVKDFSKEIGTLGPTPVLDEKKSTQLKNSINALSEAMSRMRLRALVGKWRTVVEKGNVYGDKVDEEDWHEMIEKSIDEELTRNWILILLKEKPRSCLELAGEIGMDPAKALRGLTFLRQKNLIDVQKVEERSPIYQVI</sequence>
<evidence type="ECO:0000313" key="6">
    <source>
        <dbReference type="EMBL" id="TET46869.1"/>
    </source>
</evidence>
<evidence type="ECO:0000256" key="3">
    <source>
        <dbReference type="ARBA" id="ARBA00023004"/>
    </source>
</evidence>
<protein>
    <submittedName>
        <fullName evidence="6">Hydrogenase iron-sulfur subunit</fullName>
    </submittedName>
</protein>
<dbReference type="InterPro" id="IPR036390">
    <property type="entry name" value="WH_DNA-bd_sf"/>
</dbReference>
<reference evidence="6 7" key="1">
    <citation type="submission" date="2019-03" db="EMBL/GenBank/DDBJ databases">
        <title>Metabolic potential of uncultured bacteria and archaea associated with petroleum seepage in deep-sea sediments.</title>
        <authorList>
            <person name="Dong X."/>
            <person name="Hubert C."/>
        </authorList>
    </citation>
    <scope>NUCLEOTIDE SEQUENCE [LARGE SCALE GENOMIC DNA]</scope>
    <source>
        <strain evidence="6">E44_bin18</strain>
    </source>
</reference>
<accession>A0A523UWW7</accession>
<dbReference type="Gene3D" id="1.10.10.10">
    <property type="entry name" value="Winged helix-like DNA-binding domain superfamily/Winged helix DNA-binding domain"/>
    <property type="match status" value="1"/>
</dbReference>
<evidence type="ECO:0000256" key="1">
    <source>
        <dbReference type="ARBA" id="ARBA00022723"/>
    </source>
</evidence>
<proteinExistence type="predicted"/>
<dbReference type="Pfam" id="PF02662">
    <property type="entry name" value="FlpD"/>
    <property type="match status" value="1"/>
</dbReference>
<gene>
    <name evidence="6" type="ORF">E3J62_03030</name>
</gene>